<dbReference type="Pfam" id="PF04434">
    <property type="entry name" value="SWIM"/>
    <property type="match status" value="1"/>
</dbReference>
<dbReference type="InterPro" id="IPR049730">
    <property type="entry name" value="SNF2/RAD54-like_C"/>
</dbReference>
<dbReference type="Proteomes" id="UP000282460">
    <property type="component" value="Unassembled WGS sequence"/>
</dbReference>
<keyword evidence="2" id="KW-0862">Zinc</keyword>
<name>A0A3L7J1F6_9MICO</name>
<dbReference type="InterPro" id="IPR000330">
    <property type="entry name" value="SNF2_N"/>
</dbReference>
<accession>A0A3L7J1F6</accession>
<dbReference type="PROSITE" id="PS51194">
    <property type="entry name" value="HELICASE_CTER"/>
    <property type="match status" value="1"/>
</dbReference>
<dbReference type="InterPro" id="IPR038718">
    <property type="entry name" value="SNF2-like_sf"/>
</dbReference>
<dbReference type="SMART" id="SM00490">
    <property type="entry name" value="HELICc"/>
    <property type="match status" value="1"/>
</dbReference>
<keyword evidence="1" id="KW-0378">Hydrolase</keyword>
<keyword evidence="7" id="KW-1185">Reference proteome</keyword>
<sequence>MSSTATPLVDVTDIIRLVGNSAFNRAAVYARNGAVLKVNWNSDTSRLTGTVQGTDFEPYLCKVNLTQGTKNYSRPTSSTCTCPIGGACKHVAAILLASNAARVKQLNAGSAASARTSDETWADESASVTDAWLERQMRQADEWAGIEHRPLRPEPKAPVGPPQPAWKTAVSALTGDATASAPLAHTMMGLQFELREQTPRTKHRWNGPTARTAKSTTELSEYRLGVRPVIRNGKGNWVRTNVGWNTFSYQVNRLGLHPDQHRWFGQFSALHRATREVYVGGQELDWLYLDDFHSPLLWTLLAEGRRLGIALLGSKKDATVTIGSEASVTLDARTDSDDLRLETTLVIDGSEHSATDAGSIGNHGIYSYALEPVPSFILAPTKSPLTDEQRRLIGKPSTVVVPADDIGEFLTEFYPKLRRSIAITSSNDTVAFPEVLPPTLVLTASFGAKHTLSLDWGWEYAEGSSVRRMPLAASPADSSVRDTEAELALAATATRILRPAPLAPVALQGLDAAEFTDKVLPEIEAADGTRVDVIGERPDYRELTETPMLKVTTVETDQRDWFDLGVVVTIDGKNIPFGPLFKALSKGQKKLLLVDNSYLSLEQPEFQQLHDLIEEARSLAEWDTGLRISRYQSSLWEDLEDLADESEQAASWKASVTGLRELTSVEQTPLPTGLNATLRPYQHDGFNWLAFLWKHSLGGVLADDMGLGKTLQALALIAHAKETAAPGTHRPFLVVAPTSVVSNWHAEAQRFAPGLKVATVTATRAKHRKSVPFADVDIVLTSYTLMRLDFEAYSDHEWAGLIFDEAQFVKNRTSRVHQAARDLRAPFKLAITGTPMENNLLELWSLFAIVAPGLFPSAKKFTDSYAKPIESGSNADLLPRLRRRIRPLMMRRTKELVASDLPAKQEQVLAIDLNPKHRKLYDTFLQRERQKLLGLLGDMDKNRFIVFRSLTLLRMLSLDASLVDEQYANVPSSKLDALFEQLEDVVAEGHRSLIFSQFTSFLQKAAARLDAQGIPYAYLDGSTTKRADVIARFKNGEAPVFLISLKAGGFGLNLTEADYVFLLDPWWNPASEAQAVDRTHRIGQTKNVMVYRMVANGTIEEKVMKLKEQKAKLFSSVMDDDAVFSSALTADDIRGLLEEPEEPPTALERAAEEFAVADAERRSRWVTVD</sequence>
<reference evidence="6 7" key="1">
    <citation type="submission" date="2018-10" db="EMBL/GenBank/DDBJ databases">
        <authorList>
            <person name="Li J."/>
        </authorList>
    </citation>
    <scope>NUCLEOTIDE SEQUENCE [LARGE SCALE GENOMIC DNA]</scope>
    <source>
        <strain evidence="6 7">ZD1-4</strain>
    </source>
</reference>
<dbReference type="Gene3D" id="3.40.50.300">
    <property type="entry name" value="P-loop containing nucleotide triphosphate hydrolases"/>
    <property type="match status" value="1"/>
</dbReference>
<evidence type="ECO:0000259" key="5">
    <source>
        <dbReference type="PROSITE" id="PS51194"/>
    </source>
</evidence>
<evidence type="ECO:0000259" key="4">
    <source>
        <dbReference type="PROSITE" id="PS51192"/>
    </source>
</evidence>
<dbReference type="GO" id="GO:0005524">
    <property type="term" value="F:ATP binding"/>
    <property type="evidence" value="ECO:0007669"/>
    <property type="project" value="InterPro"/>
</dbReference>
<dbReference type="RefSeq" id="WP_121659320.1">
    <property type="nucleotide sequence ID" value="NZ_BMEK01000002.1"/>
</dbReference>
<dbReference type="Pfam" id="PF00271">
    <property type="entry name" value="Helicase_C"/>
    <property type="match status" value="1"/>
</dbReference>
<dbReference type="PROSITE" id="PS51192">
    <property type="entry name" value="HELICASE_ATP_BIND_1"/>
    <property type="match status" value="1"/>
</dbReference>
<feature type="domain" description="Helicase C-terminal" evidence="5">
    <location>
        <begin position="974"/>
        <end position="1129"/>
    </location>
</feature>
<evidence type="ECO:0008006" key="8">
    <source>
        <dbReference type="Google" id="ProtNLM"/>
    </source>
</evidence>
<dbReference type="PROSITE" id="PS50966">
    <property type="entry name" value="ZF_SWIM"/>
    <property type="match status" value="1"/>
</dbReference>
<dbReference type="SMART" id="SM00487">
    <property type="entry name" value="DEXDc"/>
    <property type="match status" value="1"/>
</dbReference>
<dbReference type="EMBL" id="RCWJ01000002">
    <property type="protein sequence ID" value="RLQ84274.1"/>
    <property type="molecule type" value="Genomic_DNA"/>
</dbReference>
<evidence type="ECO:0000313" key="6">
    <source>
        <dbReference type="EMBL" id="RLQ84274.1"/>
    </source>
</evidence>
<dbReference type="Gene3D" id="3.40.50.10810">
    <property type="entry name" value="Tandem AAA-ATPase domain"/>
    <property type="match status" value="1"/>
</dbReference>
<comment type="caution">
    <text evidence="6">The sequence shown here is derived from an EMBL/GenBank/DDBJ whole genome shotgun (WGS) entry which is preliminary data.</text>
</comment>
<dbReference type="AlphaFoldDB" id="A0A3L7J1F6"/>
<dbReference type="GO" id="GO:0016787">
    <property type="term" value="F:hydrolase activity"/>
    <property type="evidence" value="ECO:0007669"/>
    <property type="project" value="UniProtKB-KW"/>
</dbReference>
<dbReference type="OrthoDB" id="9760715at2"/>
<keyword evidence="2" id="KW-0863">Zinc-finger</keyword>
<feature type="domain" description="Helicase ATP-binding" evidence="4">
    <location>
        <begin position="690"/>
        <end position="853"/>
    </location>
</feature>
<dbReference type="CDD" id="cd18012">
    <property type="entry name" value="DEXQc_arch_SWI2_SNF2"/>
    <property type="match status" value="1"/>
</dbReference>
<dbReference type="CDD" id="cd18793">
    <property type="entry name" value="SF2_C_SNF"/>
    <property type="match status" value="1"/>
</dbReference>
<evidence type="ECO:0000313" key="7">
    <source>
        <dbReference type="Proteomes" id="UP000282460"/>
    </source>
</evidence>
<evidence type="ECO:0000256" key="2">
    <source>
        <dbReference type="PROSITE-ProRule" id="PRU00325"/>
    </source>
</evidence>
<dbReference type="PANTHER" id="PTHR10799">
    <property type="entry name" value="SNF2/RAD54 HELICASE FAMILY"/>
    <property type="match status" value="1"/>
</dbReference>
<dbReference type="SUPFAM" id="SSF52540">
    <property type="entry name" value="P-loop containing nucleoside triphosphate hydrolases"/>
    <property type="match status" value="2"/>
</dbReference>
<organism evidence="6 7">
    <name type="scientific">Mycetocola zhadangensis</name>
    <dbReference type="NCBI Taxonomy" id="1164595"/>
    <lineage>
        <taxon>Bacteria</taxon>
        <taxon>Bacillati</taxon>
        <taxon>Actinomycetota</taxon>
        <taxon>Actinomycetes</taxon>
        <taxon>Micrococcales</taxon>
        <taxon>Microbacteriaceae</taxon>
        <taxon>Mycetocola</taxon>
    </lineage>
</organism>
<dbReference type="InterPro" id="IPR014001">
    <property type="entry name" value="Helicase_ATP-bd"/>
</dbReference>
<gene>
    <name evidence="6" type="ORF">D9V28_08695</name>
</gene>
<feature type="domain" description="SWIM-type" evidence="3">
    <location>
        <begin position="59"/>
        <end position="99"/>
    </location>
</feature>
<dbReference type="InterPro" id="IPR007527">
    <property type="entry name" value="Znf_SWIM"/>
</dbReference>
<protein>
    <recommendedName>
        <fullName evidence="8">Helicase</fullName>
    </recommendedName>
</protein>
<proteinExistence type="predicted"/>
<evidence type="ECO:0000259" key="3">
    <source>
        <dbReference type="PROSITE" id="PS50966"/>
    </source>
</evidence>
<dbReference type="Pfam" id="PF00176">
    <property type="entry name" value="SNF2-rel_dom"/>
    <property type="match status" value="1"/>
</dbReference>
<dbReference type="InterPro" id="IPR027417">
    <property type="entry name" value="P-loop_NTPase"/>
</dbReference>
<dbReference type="InterPro" id="IPR001650">
    <property type="entry name" value="Helicase_C-like"/>
</dbReference>
<dbReference type="GO" id="GO:0008270">
    <property type="term" value="F:zinc ion binding"/>
    <property type="evidence" value="ECO:0007669"/>
    <property type="project" value="UniProtKB-KW"/>
</dbReference>
<keyword evidence="2" id="KW-0479">Metal-binding</keyword>
<evidence type="ECO:0000256" key="1">
    <source>
        <dbReference type="ARBA" id="ARBA00022801"/>
    </source>
</evidence>